<feature type="compositionally biased region" description="Low complexity" evidence="1">
    <location>
        <begin position="8"/>
        <end position="22"/>
    </location>
</feature>
<keyword evidence="3" id="KW-1185">Reference proteome</keyword>
<evidence type="ECO:0000313" key="2">
    <source>
        <dbReference type="EMBL" id="GIE23773.1"/>
    </source>
</evidence>
<dbReference type="InterPro" id="IPR052896">
    <property type="entry name" value="GGT-like_enzyme"/>
</dbReference>
<dbReference type="Gene3D" id="3.60.20.40">
    <property type="match status" value="1"/>
</dbReference>
<organism evidence="2 3">
    <name type="scientific">Winogradskya humida</name>
    <dbReference type="NCBI Taxonomy" id="113566"/>
    <lineage>
        <taxon>Bacteria</taxon>
        <taxon>Bacillati</taxon>
        <taxon>Actinomycetota</taxon>
        <taxon>Actinomycetes</taxon>
        <taxon>Micromonosporales</taxon>
        <taxon>Micromonosporaceae</taxon>
        <taxon>Winogradskya</taxon>
    </lineage>
</organism>
<protein>
    <submittedName>
        <fullName evidence="2">Gamma-glutamyltranspeptidase</fullName>
    </submittedName>
</protein>
<dbReference type="Proteomes" id="UP000603200">
    <property type="component" value="Unassembled WGS sequence"/>
</dbReference>
<name>A0ABQ3ZYW7_9ACTN</name>
<dbReference type="PRINTS" id="PR01210">
    <property type="entry name" value="GGTRANSPTASE"/>
</dbReference>
<proteinExistence type="predicted"/>
<feature type="region of interest" description="Disordered" evidence="1">
    <location>
        <begin position="1"/>
        <end position="30"/>
    </location>
</feature>
<dbReference type="Pfam" id="PF01019">
    <property type="entry name" value="G_glu_transpept"/>
    <property type="match status" value="1"/>
</dbReference>
<dbReference type="EMBL" id="BOMN01000097">
    <property type="protein sequence ID" value="GIE23773.1"/>
    <property type="molecule type" value="Genomic_DNA"/>
</dbReference>
<dbReference type="SUPFAM" id="SSF56235">
    <property type="entry name" value="N-terminal nucleophile aminohydrolases (Ntn hydrolases)"/>
    <property type="match status" value="1"/>
</dbReference>
<comment type="caution">
    <text evidence="2">The sequence shown here is derived from an EMBL/GenBank/DDBJ whole genome shotgun (WGS) entry which is preliminary data.</text>
</comment>
<evidence type="ECO:0000313" key="3">
    <source>
        <dbReference type="Proteomes" id="UP000603200"/>
    </source>
</evidence>
<sequence length="514" mass="50958">MTEPGTSAGDVAAPAGAPGTPAVAPPGGGGRVALAAPHPAAVEAGRTAVAAGGNAFDAALAAAAALTVVYPHQCSIGGDLIAIVRPAGGAPKAVLSIGAAAQAVDVDALRAAGPRIPMTGPLSVTVPGVVAGWAAVFAQGARLPWAAFLEPAITLAAGGAPVSPGLARAIRDRAEIIAADPGLSAVVGGLAEGDPLVQPALAESLTAIAANWRTFYKGHLGHRLAAGLERLGSPLTAADFAAHEAEVTEPMTTEAYGATWAAAPPPSQGATFLAILGAEDLLPVTRRAQLARDALLGDPRTGPVDVDGLLLRTAREHAPVTAGPRPTGDTVAVTAVDEDGNAVTLIQSVFQSFGSGLLDPDTGIVLHNRGSMFSLDPEHPGRIAPGARPPHTLCPSIAISGDTVLALGCQGGRSQPWILAQVAGDALNAADPAAVVGRPRWVIGSRDVGYEAMTLLLEPGLPDTLAAAARGLGLDVATTAGPHDDAGHVQVARLSGGTLACASDPRADGIAAVL</sequence>
<gene>
    <name evidence="2" type="primary">ggt_2</name>
    <name evidence="2" type="ORF">Ahu01nite_068750</name>
</gene>
<dbReference type="RefSeq" id="WP_203840823.1">
    <property type="nucleotide sequence ID" value="NZ_BAAATV010000021.1"/>
</dbReference>
<evidence type="ECO:0000256" key="1">
    <source>
        <dbReference type="SAM" id="MobiDB-lite"/>
    </source>
</evidence>
<dbReference type="InterPro" id="IPR043137">
    <property type="entry name" value="GGT_ssub_C"/>
</dbReference>
<reference evidence="2 3" key="1">
    <citation type="submission" date="2021-01" db="EMBL/GenBank/DDBJ databases">
        <title>Whole genome shotgun sequence of Actinoplanes humidus NBRC 14915.</title>
        <authorList>
            <person name="Komaki H."/>
            <person name="Tamura T."/>
        </authorList>
    </citation>
    <scope>NUCLEOTIDE SEQUENCE [LARGE SCALE GENOMIC DNA]</scope>
    <source>
        <strain evidence="2 3">NBRC 14915</strain>
    </source>
</reference>
<dbReference type="PANTHER" id="PTHR43881:SF5">
    <property type="entry name" value="GAMMA-GLUTAMYLTRANSPEPTIDASE"/>
    <property type="match status" value="1"/>
</dbReference>
<accession>A0ABQ3ZYW7</accession>
<dbReference type="PANTHER" id="PTHR43881">
    <property type="entry name" value="GAMMA-GLUTAMYLTRANSPEPTIDASE (AFU_ORTHOLOGUE AFUA_4G13580)"/>
    <property type="match status" value="1"/>
</dbReference>
<dbReference type="InterPro" id="IPR029055">
    <property type="entry name" value="Ntn_hydrolases_N"/>
</dbReference>